<dbReference type="InterPro" id="IPR005653">
    <property type="entry name" value="OstA-like_N"/>
</dbReference>
<dbReference type="EMBL" id="LCRH01000009">
    <property type="protein sequence ID" value="KKW33107.1"/>
    <property type="molecule type" value="Genomic_DNA"/>
</dbReference>
<keyword evidence="1" id="KW-0998">Cell outer membrane</keyword>
<feature type="domain" description="Organic solvent tolerance-like N-terminal" evidence="2">
    <location>
        <begin position="40"/>
        <end position="87"/>
    </location>
</feature>
<comment type="caution">
    <text evidence="3">The sequence shown here is derived from an EMBL/GenBank/DDBJ whole genome shotgun (WGS) entry which is preliminary data.</text>
</comment>
<evidence type="ECO:0000313" key="3">
    <source>
        <dbReference type="EMBL" id="KKW33107.1"/>
    </source>
</evidence>
<dbReference type="Gene3D" id="2.60.450.10">
    <property type="entry name" value="Lipopolysaccharide (LPS) transport protein A like domain"/>
    <property type="match status" value="1"/>
</dbReference>
<dbReference type="AlphaFoldDB" id="A0A0G1ZXH9"/>
<sequence length="165" mass="18203">MTSHVLRITVFILIAYCLLPAPFCYAEGIAGFEAREGPVNITADNLTFDPDTNLFIAEGNVEITQGNRVLSADRATLNKDTQDAHAEGKVVLLEDGDIISCDTLDINMETRKGIIGNGMIFLRKGNFYIIGEEIEKTGDNDYKIKRGRFTTCDGKSPSWNFSTSN</sequence>
<evidence type="ECO:0000256" key="1">
    <source>
        <dbReference type="ARBA" id="ARBA00023237"/>
    </source>
</evidence>
<dbReference type="Pfam" id="PF03968">
    <property type="entry name" value="LptD_N"/>
    <property type="match status" value="1"/>
</dbReference>
<dbReference type="PANTHER" id="PTHR30189">
    <property type="entry name" value="LPS-ASSEMBLY PROTEIN"/>
    <property type="match status" value="1"/>
</dbReference>
<reference evidence="3 4" key="1">
    <citation type="journal article" date="2015" name="Nature">
        <title>rRNA introns, odd ribosomes, and small enigmatic genomes across a large radiation of phyla.</title>
        <authorList>
            <person name="Brown C.T."/>
            <person name="Hug L.A."/>
            <person name="Thomas B.C."/>
            <person name="Sharon I."/>
            <person name="Castelle C.J."/>
            <person name="Singh A."/>
            <person name="Wilkins M.J."/>
            <person name="Williams K.H."/>
            <person name="Banfield J.F."/>
        </authorList>
    </citation>
    <scope>NUCLEOTIDE SEQUENCE [LARGE SCALE GENOMIC DNA]</scope>
</reference>
<name>A0A0G1ZXH9_9BACT</name>
<dbReference type="GO" id="GO:1990351">
    <property type="term" value="C:transporter complex"/>
    <property type="evidence" value="ECO:0007669"/>
    <property type="project" value="TreeGrafter"/>
</dbReference>
<dbReference type="Proteomes" id="UP000034054">
    <property type="component" value="Unassembled WGS sequence"/>
</dbReference>
<dbReference type="InterPro" id="IPR050218">
    <property type="entry name" value="LptD"/>
</dbReference>
<keyword evidence="1" id="KW-0472">Membrane</keyword>
<accession>A0A0G1ZXH9</accession>
<evidence type="ECO:0000259" key="2">
    <source>
        <dbReference type="Pfam" id="PF03968"/>
    </source>
</evidence>
<protein>
    <submittedName>
        <fullName evidence="3">Organic solvent tolerance protein</fullName>
    </submittedName>
</protein>
<dbReference type="PANTHER" id="PTHR30189:SF1">
    <property type="entry name" value="LPS-ASSEMBLY PROTEIN LPTD"/>
    <property type="match status" value="1"/>
</dbReference>
<evidence type="ECO:0000313" key="4">
    <source>
        <dbReference type="Proteomes" id="UP000034054"/>
    </source>
</evidence>
<organism evidence="3 4">
    <name type="scientific">Candidatus Uhrbacteria bacterium GW2011_GWA2_52_8d</name>
    <dbReference type="NCBI Taxonomy" id="1618979"/>
    <lineage>
        <taxon>Bacteria</taxon>
        <taxon>Candidatus Uhriibacteriota</taxon>
    </lineage>
</organism>
<gene>
    <name evidence="3" type="ORF">UY76_C0009G0013</name>
</gene>
<proteinExistence type="predicted"/>
<dbReference type="GO" id="GO:0009279">
    <property type="term" value="C:cell outer membrane"/>
    <property type="evidence" value="ECO:0007669"/>
    <property type="project" value="TreeGrafter"/>
</dbReference>